<name>A0A4Y9YLY1_9AGAM</name>
<reference evidence="2 3" key="1">
    <citation type="submission" date="2019-02" db="EMBL/GenBank/DDBJ databases">
        <title>Genome sequencing of the rare red list fungi Dentipellis fragilis.</title>
        <authorList>
            <person name="Buettner E."/>
            <person name="Kellner H."/>
        </authorList>
    </citation>
    <scope>NUCLEOTIDE SEQUENCE [LARGE SCALE GENOMIC DNA]</scope>
    <source>
        <strain evidence="2 3">DSM 105465</strain>
    </source>
</reference>
<dbReference type="EMBL" id="SEOQ01000454">
    <property type="protein sequence ID" value="TFY62617.1"/>
    <property type="molecule type" value="Genomic_DNA"/>
</dbReference>
<accession>A0A4Y9YLY1</accession>
<evidence type="ECO:0000256" key="1">
    <source>
        <dbReference type="SAM" id="MobiDB-lite"/>
    </source>
</evidence>
<proteinExistence type="predicted"/>
<protein>
    <submittedName>
        <fullName evidence="2">Uncharacterized protein</fullName>
    </submittedName>
</protein>
<comment type="caution">
    <text evidence="2">The sequence shown here is derived from an EMBL/GenBank/DDBJ whole genome shotgun (WGS) entry which is preliminary data.</text>
</comment>
<dbReference type="AlphaFoldDB" id="A0A4Y9YLY1"/>
<feature type="region of interest" description="Disordered" evidence="1">
    <location>
        <begin position="1"/>
        <end position="20"/>
    </location>
</feature>
<dbReference type="OrthoDB" id="10305627at2759"/>
<dbReference type="Proteomes" id="UP000298327">
    <property type="component" value="Unassembled WGS sequence"/>
</dbReference>
<gene>
    <name evidence="2" type="ORF">EVG20_g6635</name>
</gene>
<evidence type="ECO:0000313" key="2">
    <source>
        <dbReference type="EMBL" id="TFY62617.1"/>
    </source>
</evidence>
<organism evidence="2 3">
    <name type="scientific">Dentipellis fragilis</name>
    <dbReference type="NCBI Taxonomy" id="205917"/>
    <lineage>
        <taxon>Eukaryota</taxon>
        <taxon>Fungi</taxon>
        <taxon>Dikarya</taxon>
        <taxon>Basidiomycota</taxon>
        <taxon>Agaricomycotina</taxon>
        <taxon>Agaricomycetes</taxon>
        <taxon>Russulales</taxon>
        <taxon>Hericiaceae</taxon>
        <taxon>Dentipellis</taxon>
    </lineage>
</organism>
<sequence>MASHWHPTSSAAQPGHATVAQPPTAPDLWIAVYLTREVKVYHWAIFATPRDVFPSASTPMLVHQLVLQDQTDSVGATTRTWSTFHQVVTLEGTNRFLGVVRLPHTTYTTYDRVVQDMVNWPVWPGYPQQLQPPADWSCSWWIVYNLCASAPYWGLRLMLSGQALHDHIFRLTVALQQHQPSCSQWPPVDNGMWFIDYDTLDLVQSRHGGR</sequence>
<evidence type="ECO:0000313" key="3">
    <source>
        <dbReference type="Proteomes" id="UP000298327"/>
    </source>
</evidence>
<feature type="compositionally biased region" description="Polar residues" evidence="1">
    <location>
        <begin position="1"/>
        <end position="12"/>
    </location>
</feature>
<keyword evidence="3" id="KW-1185">Reference proteome</keyword>